<evidence type="ECO:0000256" key="3">
    <source>
        <dbReference type="ARBA" id="ARBA00023163"/>
    </source>
</evidence>
<sequence>MALLQLTPSKKPLQPGQQIARIYERIQMQDEMAFKQAVIRQLDHVVAIECLYWLVWDSEQRFDCMTYSNSDSYTACSLTAEQIATLNKLPLAKRPTSLSQDIFPAKEQVCYISSQCCKTGRIHTLIVSVLNETTEHGKRTMDLLALFLPHLLQASTLQQLNTARANYSQPGSAYAICDSSGIFIEASQAFETILDQMKENWLENICNSAPGFIETDNILCRTQQAHGFICLEAMRLPDSFSVLTSKEKQVCFFLSKAFTNKAIAEQLGSSEKTIENQLTSIYKKSGVRSRAMLIHTIKDHYQII</sequence>
<accession>A0A839IX68</accession>
<dbReference type="CDD" id="cd06170">
    <property type="entry name" value="LuxR_C_like"/>
    <property type="match status" value="1"/>
</dbReference>
<dbReference type="GO" id="GO:0003677">
    <property type="term" value="F:DNA binding"/>
    <property type="evidence" value="ECO:0007669"/>
    <property type="project" value="UniProtKB-KW"/>
</dbReference>
<dbReference type="AlphaFoldDB" id="A0A839IX68"/>
<feature type="domain" description="HTH luxR-type" evidence="4">
    <location>
        <begin position="236"/>
        <end position="301"/>
    </location>
</feature>
<protein>
    <submittedName>
        <fullName evidence="5">Helix-turn-helix transcriptional regulator</fullName>
    </submittedName>
</protein>
<name>A0A839IX68_9GAMM</name>
<dbReference type="EMBL" id="JACJFM010000047">
    <property type="protein sequence ID" value="MBB1489214.1"/>
    <property type="molecule type" value="Genomic_DNA"/>
</dbReference>
<organism evidence="5 6">
    <name type="scientific">Oceanospirillum sediminis</name>
    <dbReference type="NCBI Taxonomy" id="2760088"/>
    <lineage>
        <taxon>Bacteria</taxon>
        <taxon>Pseudomonadati</taxon>
        <taxon>Pseudomonadota</taxon>
        <taxon>Gammaproteobacteria</taxon>
        <taxon>Oceanospirillales</taxon>
        <taxon>Oceanospirillaceae</taxon>
        <taxon>Oceanospirillum</taxon>
    </lineage>
</organism>
<keyword evidence="2" id="KW-0238">DNA-binding</keyword>
<dbReference type="Gene3D" id="1.10.10.10">
    <property type="entry name" value="Winged helix-like DNA-binding domain superfamily/Winged helix DNA-binding domain"/>
    <property type="match status" value="1"/>
</dbReference>
<dbReference type="PRINTS" id="PR00038">
    <property type="entry name" value="HTHLUXR"/>
</dbReference>
<dbReference type="InterPro" id="IPR016032">
    <property type="entry name" value="Sig_transdc_resp-reg_C-effctor"/>
</dbReference>
<reference evidence="5 6" key="1">
    <citation type="submission" date="2020-08" db="EMBL/GenBank/DDBJ databases">
        <title>Oceanospirillum sp. nov. isolated from marine sediment.</title>
        <authorList>
            <person name="Ji X."/>
        </authorList>
    </citation>
    <scope>NUCLEOTIDE SEQUENCE [LARGE SCALE GENOMIC DNA]</scope>
    <source>
        <strain evidence="5 6">D5</strain>
    </source>
</reference>
<dbReference type="RefSeq" id="WP_182811083.1">
    <property type="nucleotide sequence ID" value="NZ_JACJFM010000047.1"/>
</dbReference>
<dbReference type="PROSITE" id="PS50043">
    <property type="entry name" value="HTH_LUXR_2"/>
    <property type="match status" value="1"/>
</dbReference>
<dbReference type="SUPFAM" id="SSF46894">
    <property type="entry name" value="C-terminal effector domain of the bipartite response regulators"/>
    <property type="match status" value="1"/>
</dbReference>
<dbReference type="PANTHER" id="PTHR44688:SF16">
    <property type="entry name" value="DNA-BINDING TRANSCRIPTIONAL ACTIVATOR DEVR_DOSR"/>
    <property type="match status" value="1"/>
</dbReference>
<evidence type="ECO:0000313" key="5">
    <source>
        <dbReference type="EMBL" id="MBB1489214.1"/>
    </source>
</evidence>
<dbReference type="GO" id="GO:0006355">
    <property type="term" value="P:regulation of DNA-templated transcription"/>
    <property type="evidence" value="ECO:0007669"/>
    <property type="project" value="InterPro"/>
</dbReference>
<proteinExistence type="predicted"/>
<dbReference type="Proteomes" id="UP000565262">
    <property type="component" value="Unassembled WGS sequence"/>
</dbReference>
<keyword evidence="3" id="KW-0804">Transcription</keyword>
<dbReference type="PANTHER" id="PTHR44688">
    <property type="entry name" value="DNA-BINDING TRANSCRIPTIONAL ACTIVATOR DEVR_DOSR"/>
    <property type="match status" value="1"/>
</dbReference>
<dbReference type="SMART" id="SM00421">
    <property type="entry name" value="HTH_LUXR"/>
    <property type="match status" value="1"/>
</dbReference>
<dbReference type="Pfam" id="PF00196">
    <property type="entry name" value="GerE"/>
    <property type="match status" value="1"/>
</dbReference>
<dbReference type="InterPro" id="IPR036388">
    <property type="entry name" value="WH-like_DNA-bd_sf"/>
</dbReference>
<dbReference type="InterPro" id="IPR000792">
    <property type="entry name" value="Tscrpt_reg_LuxR_C"/>
</dbReference>
<evidence type="ECO:0000313" key="6">
    <source>
        <dbReference type="Proteomes" id="UP000565262"/>
    </source>
</evidence>
<evidence type="ECO:0000259" key="4">
    <source>
        <dbReference type="PROSITE" id="PS50043"/>
    </source>
</evidence>
<gene>
    <name evidence="5" type="ORF">H4O21_21620</name>
</gene>
<comment type="caution">
    <text evidence="5">The sequence shown here is derived from an EMBL/GenBank/DDBJ whole genome shotgun (WGS) entry which is preliminary data.</text>
</comment>
<keyword evidence="6" id="KW-1185">Reference proteome</keyword>
<keyword evidence="1" id="KW-0805">Transcription regulation</keyword>
<evidence type="ECO:0000256" key="1">
    <source>
        <dbReference type="ARBA" id="ARBA00023015"/>
    </source>
</evidence>
<evidence type="ECO:0000256" key="2">
    <source>
        <dbReference type="ARBA" id="ARBA00023125"/>
    </source>
</evidence>